<dbReference type="GO" id="GO:0034038">
    <property type="term" value="F:deoxyhypusine synthase activity"/>
    <property type="evidence" value="ECO:0007669"/>
    <property type="project" value="TreeGrafter"/>
</dbReference>
<reference evidence="4" key="4">
    <citation type="submission" date="2016-10" db="EMBL/GenBank/DDBJ databases">
        <authorList>
            <person name="de Groot N.N."/>
        </authorList>
    </citation>
    <scope>NUCLEOTIDE SEQUENCE [LARGE SCALE GENOMIC DNA]</scope>
    <source>
        <strain evidence="4">DSM 16632</strain>
    </source>
</reference>
<dbReference type="InterPro" id="IPR002773">
    <property type="entry name" value="Deoxyhypusine_synthase"/>
</dbReference>
<reference evidence="5" key="2">
    <citation type="submission" date="2016-02" db="EMBL/GenBank/DDBJ databases">
        <title>The draft genome sequence of the rumen methanogen Methanobrevibacter olleyae YLM1.</title>
        <authorList>
            <consortium name="New Zealand Agricultural Greenhouse Gas Research Centre/Pastoral Greenhouse Gas Research Consortium"/>
            <person name="Kelly W.J."/>
            <person name="Li D."/>
            <person name="Lambie S.C."/>
            <person name="Attwood G.T."/>
            <person name="Altermann E."/>
            <person name="Leahy S.C."/>
        </authorList>
    </citation>
    <scope>NUCLEOTIDE SEQUENCE [LARGE SCALE GENOMIC DNA]</scope>
    <source>
        <strain evidence="5">YLM1</strain>
    </source>
</reference>
<comment type="similarity">
    <text evidence="1">Belongs to the deoxyhypusine synthase family.</text>
</comment>
<dbReference type="PANTHER" id="PTHR11703:SF2">
    <property type="entry name" value="DEOXYHYPUSINE SYNTHASE-LIKE PROTEIN"/>
    <property type="match status" value="1"/>
</dbReference>
<reference evidence="6" key="3">
    <citation type="submission" date="2016-10" db="EMBL/GenBank/DDBJ databases">
        <authorList>
            <person name="Varghese N."/>
        </authorList>
    </citation>
    <scope>NUCLEOTIDE SEQUENCE [LARGE SCALE GENOMIC DNA]</scope>
    <source>
        <strain evidence="6">DSM 16632</strain>
    </source>
</reference>
<proteinExistence type="inferred from homology"/>
<dbReference type="InterPro" id="IPR036982">
    <property type="entry name" value="Deoxyhypusine_synthase_sf"/>
</dbReference>
<dbReference type="PATRIC" id="fig|294671.3.peg.620"/>
<dbReference type="Proteomes" id="UP000183442">
    <property type="component" value="Unassembled WGS sequence"/>
</dbReference>
<dbReference type="EMBL" id="CP014265">
    <property type="protein sequence ID" value="AMK15153.1"/>
    <property type="molecule type" value="Genomic_DNA"/>
</dbReference>
<dbReference type="Proteomes" id="UP000066376">
    <property type="component" value="Chromosome"/>
</dbReference>
<evidence type="ECO:0000313" key="3">
    <source>
        <dbReference type="EMBL" id="AMK15153.1"/>
    </source>
</evidence>
<dbReference type="EMBL" id="FOTL01000012">
    <property type="protein sequence ID" value="SFL46052.1"/>
    <property type="molecule type" value="Genomic_DNA"/>
</dbReference>
<organism evidence="3 5">
    <name type="scientific">Methanobrevibacter olleyae</name>
    <dbReference type="NCBI Taxonomy" id="294671"/>
    <lineage>
        <taxon>Archaea</taxon>
        <taxon>Methanobacteriati</taxon>
        <taxon>Methanobacteriota</taxon>
        <taxon>Methanomada group</taxon>
        <taxon>Methanobacteria</taxon>
        <taxon>Methanobacteriales</taxon>
        <taxon>Methanobacteriaceae</taxon>
        <taxon>Methanobrevibacter</taxon>
    </lineage>
</organism>
<dbReference type="NCBIfam" id="TIGR00321">
    <property type="entry name" value="dhys"/>
    <property type="match status" value="1"/>
</dbReference>
<evidence type="ECO:0000313" key="6">
    <source>
        <dbReference type="Proteomes" id="UP000183442"/>
    </source>
</evidence>
<dbReference type="SUPFAM" id="SSF52467">
    <property type="entry name" value="DHS-like NAD/FAD-binding domain"/>
    <property type="match status" value="1"/>
</dbReference>
<sequence length="312" mass="34038">MKVNQLNIKKDMSVSELIEQFDNSGVLGAGRVARASNLLVNMINDEDMDIFMSLAGPMVPGGLRNIVAGLIREKRIKVLITSGANITHDLLEAFGGKHYRDLGDNDEELNDAGIGRIADVYTRSDDFEVFESEIIKIFKTISNKLDNNGDNGIISIQRLLKEVGLLIDDENSILKLAAENDVFIFAPGLIDSMFGLQLWMFTQDNKLIVDAVGDMHYLSDLVFESEKIGAIMLGGGLPKHYTLASNLLKGGIDAGIQITMDRPETGSLSGAPLQEAKSWSKAKQGSNLETVIGDVTIIFPLILADALNRIDD</sequence>
<evidence type="ECO:0000256" key="2">
    <source>
        <dbReference type="ARBA" id="ARBA00022679"/>
    </source>
</evidence>
<accession>A0A126QYC1</accession>
<dbReference type="OrthoDB" id="17730at2157"/>
<dbReference type="RefSeq" id="WP_067146158.1">
    <property type="nucleotide sequence ID" value="NZ_CP014265.1"/>
</dbReference>
<evidence type="ECO:0000313" key="4">
    <source>
        <dbReference type="EMBL" id="SFL46052.1"/>
    </source>
</evidence>
<reference evidence="3 5" key="1">
    <citation type="journal article" date="2016" name="Genome Announc.">
        <title>Draft Genome Sequence of the Rumen Methanogen Methanobrevibacter olleyae YLM1.</title>
        <authorList>
            <person name="Kelly W.J."/>
            <person name="Li D."/>
            <person name="Lambie S.C."/>
            <person name="Cox F."/>
            <person name="Attwood G.T."/>
            <person name="Altermann E."/>
            <person name="Leahy S.C."/>
        </authorList>
    </citation>
    <scope>NUCLEOTIDE SEQUENCE [LARGE SCALE GENOMIC DNA]</scope>
    <source>
        <strain evidence="3 5">YLM1</strain>
    </source>
</reference>
<dbReference type="InterPro" id="IPR029035">
    <property type="entry name" value="DHS-like_NAD/FAD-binding_dom"/>
</dbReference>
<dbReference type="KEGG" id="mol:YLM1_0596"/>
<dbReference type="GeneID" id="28488893"/>
<dbReference type="PANTHER" id="PTHR11703">
    <property type="entry name" value="DEOXYHYPUSINE SYNTHASE"/>
    <property type="match status" value="1"/>
</dbReference>
<evidence type="ECO:0000313" key="5">
    <source>
        <dbReference type="Proteomes" id="UP000066376"/>
    </source>
</evidence>
<name>A0A126QYC1_METOL</name>
<gene>
    <name evidence="4" type="ORF">SAMN02910297_00947</name>
    <name evidence="3" type="ORF">YLM1_0596</name>
</gene>
<protein>
    <submittedName>
        <fullName evidence="3 4">Deoxyhypusine synthase</fullName>
    </submittedName>
</protein>
<keyword evidence="2" id="KW-0808">Transferase</keyword>
<keyword evidence="5" id="KW-1185">Reference proteome</keyword>
<evidence type="ECO:0000256" key="1">
    <source>
        <dbReference type="ARBA" id="ARBA00009892"/>
    </source>
</evidence>
<dbReference type="GO" id="GO:0005737">
    <property type="term" value="C:cytoplasm"/>
    <property type="evidence" value="ECO:0007669"/>
    <property type="project" value="TreeGrafter"/>
</dbReference>
<dbReference type="Pfam" id="PF01916">
    <property type="entry name" value="DS"/>
    <property type="match status" value="1"/>
</dbReference>
<dbReference type="Gene3D" id="3.40.910.10">
    <property type="entry name" value="Deoxyhypusine synthase"/>
    <property type="match status" value="1"/>
</dbReference>
<dbReference type="AlphaFoldDB" id="A0A126QYC1"/>
<dbReference type="STRING" id="294671.YLM1_0596"/>